<dbReference type="InterPro" id="IPR025158">
    <property type="entry name" value="Mg_chelat-rel_C"/>
</dbReference>
<evidence type="ECO:0000259" key="2">
    <source>
        <dbReference type="SMART" id="SM00382"/>
    </source>
</evidence>
<dbReference type="Gene3D" id="3.40.50.300">
    <property type="entry name" value="P-loop containing nucleotide triphosphate hydrolases"/>
    <property type="match status" value="1"/>
</dbReference>
<feature type="domain" description="AAA+ ATPase" evidence="2">
    <location>
        <begin position="210"/>
        <end position="393"/>
    </location>
</feature>
<organism evidence="3 4">
    <name type="scientific">Micromonospora musae</name>
    <dbReference type="NCBI Taxonomy" id="1894970"/>
    <lineage>
        <taxon>Bacteria</taxon>
        <taxon>Bacillati</taxon>
        <taxon>Actinomycetota</taxon>
        <taxon>Actinomycetes</taxon>
        <taxon>Micromonosporales</taxon>
        <taxon>Micromonosporaceae</taxon>
        <taxon>Micromonospora</taxon>
    </lineage>
</organism>
<dbReference type="Pfam" id="PF13541">
    <property type="entry name" value="ChlI"/>
    <property type="match status" value="1"/>
</dbReference>
<dbReference type="InterPro" id="IPR014721">
    <property type="entry name" value="Ribsml_uS5_D2-typ_fold_subgr"/>
</dbReference>
<evidence type="ECO:0000313" key="4">
    <source>
        <dbReference type="Proteomes" id="UP000275865"/>
    </source>
</evidence>
<dbReference type="Pfam" id="PF13335">
    <property type="entry name" value="Mg_chelatase_C"/>
    <property type="match status" value="1"/>
</dbReference>
<gene>
    <name evidence="3" type="ORF">D7044_24275</name>
</gene>
<dbReference type="AlphaFoldDB" id="A0A3A9XTN8"/>
<dbReference type="InterPro" id="IPR027417">
    <property type="entry name" value="P-loop_NTPase"/>
</dbReference>
<dbReference type="Proteomes" id="UP000275865">
    <property type="component" value="Unassembled WGS sequence"/>
</dbReference>
<keyword evidence="3" id="KW-0547">Nucleotide-binding</keyword>
<dbReference type="CDD" id="cd00009">
    <property type="entry name" value="AAA"/>
    <property type="match status" value="1"/>
</dbReference>
<dbReference type="PANTHER" id="PTHR32039:SF7">
    <property type="entry name" value="COMPETENCE PROTEIN COMM"/>
    <property type="match status" value="1"/>
</dbReference>
<dbReference type="InterPro" id="IPR003593">
    <property type="entry name" value="AAA+_ATPase"/>
</dbReference>
<comment type="similarity">
    <text evidence="1">Belongs to the Mg-chelatase subunits D/I family. ComM subfamily.</text>
</comment>
<sequence>MSYAKVLCVGLVGVAGHLVEVEADLAAGLPAVVISGLPDTALHEARDRVRAAVVNSGQRWPNRRITLNLLPATLPKFGSAFDLAIAAALLGGSGELPLLPLDRVVVLGELGLDGTVRPVRGVLPMVAAAARAGIERVIVPAGNAAEAAVIPGVRVRAVDTLHRLVTFVRDGAPLIEPPVGESPPIGDGPDLADVAGQELGRRALEVAAAGGHHLALLGPPGAGKTMLAERLPSILPELDDEAALEVTALHSIAGLLPPGGRLLRRPPFQAPHHTATVPSLVGGGSGLARPGAVSLAHRGVLFLDEAPEFGKGALEALRQPLEHGRVQLARTRGGTEYPALTQLVLAANPCPCAKPAGDAYCECSPLARRRYLGRLSGPLLDRIDVQVRLPAVRAAELLAGAGDRESSAVVAGRVAAARAAGAERWAGLGHQLNAQVPGPHLRRPPWRLPAPDTAELRARLDSGSLSARGFDRVLRLAWTIADLDGRSRPARDDVLEAIQLRTGDAT</sequence>
<dbReference type="InterPro" id="IPR004482">
    <property type="entry name" value="Mg_chelat-rel"/>
</dbReference>
<dbReference type="InterPro" id="IPR000523">
    <property type="entry name" value="Mg_chelatse_chII-like_cat_dom"/>
</dbReference>
<proteinExistence type="inferred from homology"/>
<accession>A0A3A9XTN8</accession>
<dbReference type="PANTHER" id="PTHR32039">
    <property type="entry name" value="MAGNESIUM-CHELATASE SUBUNIT CHLI"/>
    <property type="match status" value="1"/>
</dbReference>
<dbReference type="NCBIfam" id="TIGR00368">
    <property type="entry name" value="YifB family Mg chelatase-like AAA ATPase"/>
    <property type="match status" value="1"/>
</dbReference>
<protein>
    <submittedName>
        <fullName evidence="3">ATP-binding protein</fullName>
    </submittedName>
</protein>
<evidence type="ECO:0000313" key="3">
    <source>
        <dbReference type="EMBL" id="RKN28790.1"/>
    </source>
</evidence>
<name>A0A3A9XTN8_9ACTN</name>
<dbReference type="InterPro" id="IPR045006">
    <property type="entry name" value="CHLI-like"/>
</dbReference>
<dbReference type="EMBL" id="RAZT01000013">
    <property type="protein sequence ID" value="RKN28790.1"/>
    <property type="molecule type" value="Genomic_DNA"/>
</dbReference>
<dbReference type="Gene3D" id="3.30.230.10">
    <property type="match status" value="1"/>
</dbReference>
<dbReference type="RefSeq" id="WP_120690307.1">
    <property type="nucleotide sequence ID" value="NZ_RAZT01000013.1"/>
</dbReference>
<dbReference type="Pfam" id="PF01078">
    <property type="entry name" value="Mg_chelatase"/>
    <property type="match status" value="1"/>
</dbReference>
<dbReference type="SUPFAM" id="SSF52540">
    <property type="entry name" value="P-loop containing nucleoside triphosphate hydrolases"/>
    <property type="match status" value="1"/>
</dbReference>
<dbReference type="SMART" id="SM00382">
    <property type="entry name" value="AAA"/>
    <property type="match status" value="1"/>
</dbReference>
<dbReference type="GO" id="GO:0005524">
    <property type="term" value="F:ATP binding"/>
    <property type="evidence" value="ECO:0007669"/>
    <property type="project" value="UniProtKB-KW"/>
</dbReference>
<dbReference type="InterPro" id="IPR020568">
    <property type="entry name" value="Ribosomal_Su5_D2-typ_SF"/>
</dbReference>
<evidence type="ECO:0000256" key="1">
    <source>
        <dbReference type="ARBA" id="ARBA00006354"/>
    </source>
</evidence>
<comment type="caution">
    <text evidence="3">The sequence shown here is derived from an EMBL/GenBank/DDBJ whole genome shotgun (WGS) entry which is preliminary data.</text>
</comment>
<keyword evidence="3" id="KW-0067">ATP-binding</keyword>
<reference evidence="3 4" key="1">
    <citation type="submission" date="2018-09" db="EMBL/GenBank/DDBJ databases">
        <title>Micromonospora sp. nov. MS1-9, isolated from a root of Musa sp.</title>
        <authorList>
            <person name="Kuncharoen N."/>
            <person name="Kudo T."/>
            <person name="Ohkuma M."/>
            <person name="Yuki M."/>
            <person name="Tanasupawat S."/>
        </authorList>
    </citation>
    <scope>NUCLEOTIDE SEQUENCE [LARGE SCALE GENOMIC DNA]</scope>
    <source>
        <strain evidence="3 4">MS1-9</strain>
    </source>
</reference>
<dbReference type="SUPFAM" id="SSF54211">
    <property type="entry name" value="Ribosomal protein S5 domain 2-like"/>
    <property type="match status" value="1"/>
</dbReference>